<accession>A0A101RS31</accession>
<evidence type="ECO:0000313" key="2">
    <source>
        <dbReference type="EMBL" id="KUN60578.1"/>
    </source>
</evidence>
<dbReference type="Proteomes" id="UP000054375">
    <property type="component" value="Unassembled WGS sequence"/>
</dbReference>
<keyword evidence="3" id="KW-1185">Reference proteome</keyword>
<keyword evidence="1" id="KW-0472">Membrane</keyword>
<organism evidence="2 3">
    <name type="scientific">Streptomyces griseorubiginosus</name>
    <dbReference type="NCBI Taxonomy" id="67304"/>
    <lineage>
        <taxon>Bacteria</taxon>
        <taxon>Bacillati</taxon>
        <taxon>Actinomycetota</taxon>
        <taxon>Actinomycetes</taxon>
        <taxon>Kitasatosporales</taxon>
        <taxon>Streptomycetaceae</taxon>
        <taxon>Streptomyces</taxon>
    </lineage>
</organism>
<sequence>MHPPPALEGHGWIPHQRVTEQLPELLDLVLDPDRAHLRLLCLLLLICGFTLALLPLDGRLSCLALPLRLSCLLLLGTS</sequence>
<keyword evidence="1" id="KW-1133">Transmembrane helix</keyword>
<evidence type="ECO:0000313" key="3">
    <source>
        <dbReference type="Proteomes" id="UP000054375"/>
    </source>
</evidence>
<proteinExistence type="predicted"/>
<feature type="transmembrane region" description="Helical" evidence="1">
    <location>
        <begin position="35"/>
        <end position="56"/>
    </location>
</feature>
<name>A0A101RS31_9ACTN</name>
<gene>
    <name evidence="2" type="ORF">AQJ54_35725</name>
</gene>
<dbReference type="EMBL" id="LMWV01000031">
    <property type="protein sequence ID" value="KUN60578.1"/>
    <property type="molecule type" value="Genomic_DNA"/>
</dbReference>
<comment type="caution">
    <text evidence="2">The sequence shown here is derived from an EMBL/GenBank/DDBJ whole genome shotgun (WGS) entry which is preliminary data.</text>
</comment>
<protein>
    <submittedName>
        <fullName evidence="2">Uncharacterized protein</fullName>
    </submittedName>
</protein>
<reference evidence="2 3" key="1">
    <citation type="submission" date="2015-10" db="EMBL/GenBank/DDBJ databases">
        <title>Draft genome sequence of Streptomyces griseorubiginosus DSM 40469, type strain for the species Streptomyces griseorubiginosus.</title>
        <authorList>
            <person name="Ruckert C."/>
            <person name="Winkler A."/>
            <person name="Kalinowski J."/>
            <person name="Kampfer P."/>
            <person name="Glaeser S."/>
        </authorList>
    </citation>
    <scope>NUCLEOTIDE SEQUENCE [LARGE SCALE GENOMIC DNA]</scope>
    <source>
        <strain evidence="2 3">DSM 40469</strain>
    </source>
</reference>
<keyword evidence="1" id="KW-0812">Transmembrane</keyword>
<evidence type="ECO:0000256" key="1">
    <source>
        <dbReference type="SAM" id="Phobius"/>
    </source>
</evidence>
<dbReference type="AlphaFoldDB" id="A0A101RS31"/>